<dbReference type="InterPro" id="IPR010666">
    <property type="entry name" value="Znf_GRF"/>
</dbReference>
<dbReference type="Proteomes" id="UP001141552">
    <property type="component" value="Unassembled WGS sequence"/>
</dbReference>
<dbReference type="OrthoDB" id="2822301at2759"/>
<reference evidence="7" key="2">
    <citation type="journal article" date="2023" name="Plants (Basel)">
        <title>Annotation of the Turnera subulata (Passifloraceae) Draft Genome Reveals the S-Locus Evolved after the Divergence of Turneroideae from Passifloroideae in a Stepwise Manner.</title>
        <authorList>
            <person name="Henning P.M."/>
            <person name="Roalson E.H."/>
            <person name="Mir W."/>
            <person name="McCubbin A.G."/>
            <person name="Shore J.S."/>
        </authorList>
    </citation>
    <scope>NUCLEOTIDE SEQUENCE</scope>
    <source>
        <strain evidence="7">F60SS</strain>
    </source>
</reference>
<sequence>MSSSESSNFRHEWESCLYDCGDPTPLRVSTTPENPERRFYRCGWFDNTLGRKCNFFVWYDPPLTGRTRHVILRLKEENTSLCSELEQSFMQQTRLLEEDEKLKIQVKMLETEGRNMRMSVVERDRARYFMLLFLVIAGSLYFFLSWIMSLAA</sequence>
<keyword evidence="5" id="KW-0812">Transmembrane</keyword>
<proteinExistence type="predicted"/>
<evidence type="ECO:0000259" key="6">
    <source>
        <dbReference type="PROSITE" id="PS51999"/>
    </source>
</evidence>
<protein>
    <recommendedName>
        <fullName evidence="6">GRF-type domain-containing protein</fullName>
    </recommendedName>
</protein>
<dbReference type="Pfam" id="PF06839">
    <property type="entry name" value="Zn_ribbon_GRF"/>
    <property type="match status" value="1"/>
</dbReference>
<keyword evidence="8" id="KW-1185">Reference proteome</keyword>
<feature type="transmembrane region" description="Helical" evidence="5">
    <location>
        <begin position="126"/>
        <end position="148"/>
    </location>
</feature>
<keyword evidence="2 4" id="KW-0863">Zinc-finger</keyword>
<evidence type="ECO:0000256" key="1">
    <source>
        <dbReference type="ARBA" id="ARBA00022723"/>
    </source>
</evidence>
<comment type="caution">
    <text evidence="7">The sequence shown here is derived from an EMBL/GenBank/DDBJ whole genome shotgun (WGS) entry which is preliminary data.</text>
</comment>
<evidence type="ECO:0000256" key="4">
    <source>
        <dbReference type="PROSITE-ProRule" id="PRU01343"/>
    </source>
</evidence>
<keyword evidence="1" id="KW-0479">Metal-binding</keyword>
<dbReference type="AlphaFoldDB" id="A0A9Q0GGF7"/>
<evidence type="ECO:0000256" key="5">
    <source>
        <dbReference type="SAM" id="Phobius"/>
    </source>
</evidence>
<feature type="domain" description="GRF-type" evidence="6">
    <location>
        <begin position="16"/>
        <end position="62"/>
    </location>
</feature>
<name>A0A9Q0GGF7_9ROSI</name>
<gene>
    <name evidence="7" type="ORF">Tsubulata_042554</name>
</gene>
<keyword evidence="3" id="KW-0862">Zinc</keyword>
<dbReference type="PANTHER" id="PTHR33248">
    <property type="entry name" value="ZINC ION-BINDING PROTEIN"/>
    <property type="match status" value="1"/>
</dbReference>
<organism evidence="7 8">
    <name type="scientific">Turnera subulata</name>
    <dbReference type="NCBI Taxonomy" id="218843"/>
    <lineage>
        <taxon>Eukaryota</taxon>
        <taxon>Viridiplantae</taxon>
        <taxon>Streptophyta</taxon>
        <taxon>Embryophyta</taxon>
        <taxon>Tracheophyta</taxon>
        <taxon>Spermatophyta</taxon>
        <taxon>Magnoliopsida</taxon>
        <taxon>eudicotyledons</taxon>
        <taxon>Gunneridae</taxon>
        <taxon>Pentapetalae</taxon>
        <taxon>rosids</taxon>
        <taxon>fabids</taxon>
        <taxon>Malpighiales</taxon>
        <taxon>Passifloraceae</taxon>
        <taxon>Turnera</taxon>
    </lineage>
</organism>
<keyword evidence="5" id="KW-1133">Transmembrane helix</keyword>
<keyword evidence="5" id="KW-0472">Membrane</keyword>
<evidence type="ECO:0000256" key="3">
    <source>
        <dbReference type="ARBA" id="ARBA00022833"/>
    </source>
</evidence>
<evidence type="ECO:0000313" key="7">
    <source>
        <dbReference type="EMBL" id="KAJ4848094.1"/>
    </source>
</evidence>
<dbReference type="EMBL" id="JAKUCV010001001">
    <property type="protein sequence ID" value="KAJ4848094.1"/>
    <property type="molecule type" value="Genomic_DNA"/>
</dbReference>
<evidence type="ECO:0000313" key="8">
    <source>
        <dbReference type="Proteomes" id="UP001141552"/>
    </source>
</evidence>
<evidence type="ECO:0000256" key="2">
    <source>
        <dbReference type="ARBA" id="ARBA00022771"/>
    </source>
</evidence>
<reference evidence="7" key="1">
    <citation type="submission" date="2022-02" db="EMBL/GenBank/DDBJ databases">
        <authorList>
            <person name="Henning P.M."/>
            <person name="McCubbin A.G."/>
            <person name="Shore J.S."/>
        </authorList>
    </citation>
    <scope>NUCLEOTIDE SEQUENCE</scope>
    <source>
        <strain evidence="7">F60SS</strain>
        <tissue evidence="7">Leaves</tissue>
    </source>
</reference>
<dbReference type="PROSITE" id="PS51999">
    <property type="entry name" value="ZF_GRF"/>
    <property type="match status" value="1"/>
</dbReference>
<dbReference type="GO" id="GO:0008270">
    <property type="term" value="F:zinc ion binding"/>
    <property type="evidence" value="ECO:0007669"/>
    <property type="project" value="UniProtKB-KW"/>
</dbReference>
<accession>A0A9Q0GGF7</accession>